<evidence type="ECO:0000256" key="3">
    <source>
        <dbReference type="ARBA" id="ARBA00004953"/>
    </source>
</evidence>
<proteinExistence type="predicted"/>
<evidence type="ECO:0000313" key="12">
    <source>
        <dbReference type="Proteomes" id="UP000031014"/>
    </source>
</evidence>
<dbReference type="PANTHER" id="PTHR42885">
    <property type="entry name" value="HISTIDINOL-PHOSPHATE AMINOTRANSFERASE-RELATED"/>
    <property type="match status" value="1"/>
</dbReference>
<dbReference type="InterPro" id="IPR015422">
    <property type="entry name" value="PyrdxlP-dep_Trfase_small"/>
</dbReference>
<dbReference type="InterPro" id="IPR015421">
    <property type="entry name" value="PyrdxlP-dep_Trfase_major"/>
</dbReference>
<dbReference type="GO" id="GO:0030170">
    <property type="term" value="F:pyridoxal phosphate binding"/>
    <property type="evidence" value="ECO:0007669"/>
    <property type="project" value="InterPro"/>
</dbReference>
<dbReference type="PANTHER" id="PTHR42885:SF1">
    <property type="entry name" value="THREONINE-PHOSPHATE DECARBOXYLASE"/>
    <property type="match status" value="1"/>
</dbReference>
<dbReference type="Gene3D" id="3.90.1150.10">
    <property type="entry name" value="Aspartate Aminotransferase, domain 1"/>
    <property type="match status" value="1"/>
</dbReference>
<comment type="pathway">
    <text evidence="3">Cofactor biosynthesis; adenosylcobalamin biosynthesis.</text>
</comment>
<dbReference type="EMBL" id="BASE01000008">
    <property type="protein sequence ID" value="GAM12201.1"/>
    <property type="molecule type" value="Genomic_DNA"/>
</dbReference>
<comment type="catalytic activity">
    <reaction evidence="9">
        <text>O-phospho-L-threonine + H(+) = (R)-1-aminopropan-2-yl phosphate + CO2</text>
        <dbReference type="Rhea" id="RHEA:11492"/>
        <dbReference type="ChEBI" id="CHEBI:15378"/>
        <dbReference type="ChEBI" id="CHEBI:16526"/>
        <dbReference type="ChEBI" id="CHEBI:58563"/>
        <dbReference type="ChEBI" id="CHEBI:58675"/>
        <dbReference type="EC" id="4.1.1.81"/>
    </reaction>
</comment>
<keyword evidence="5" id="KW-0169">Cobalamin biosynthesis</keyword>
<dbReference type="Proteomes" id="UP000031014">
    <property type="component" value="Unassembled WGS sequence"/>
</dbReference>
<evidence type="ECO:0000256" key="9">
    <source>
        <dbReference type="ARBA" id="ARBA00048531"/>
    </source>
</evidence>
<dbReference type="SUPFAM" id="SSF53383">
    <property type="entry name" value="PLP-dependent transferases"/>
    <property type="match status" value="1"/>
</dbReference>
<dbReference type="PROSITE" id="PS00105">
    <property type="entry name" value="AA_TRANSFER_CLASS_1"/>
    <property type="match status" value="1"/>
</dbReference>
<dbReference type="Pfam" id="PF00155">
    <property type="entry name" value="Aminotran_1_2"/>
    <property type="match status" value="1"/>
</dbReference>
<dbReference type="InterPro" id="IPR005860">
    <property type="entry name" value="CobD"/>
</dbReference>
<evidence type="ECO:0000256" key="6">
    <source>
        <dbReference type="ARBA" id="ARBA00022898"/>
    </source>
</evidence>
<evidence type="ECO:0000256" key="2">
    <source>
        <dbReference type="ARBA" id="ARBA00003444"/>
    </source>
</evidence>
<keyword evidence="6" id="KW-0663">Pyridoxal phosphate</keyword>
<dbReference type="AlphaFoldDB" id="A0A0A8X238"/>
<comment type="cofactor">
    <cofactor evidence="1">
        <name>pyridoxal 5'-phosphate</name>
        <dbReference type="ChEBI" id="CHEBI:597326"/>
    </cofactor>
</comment>
<reference evidence="11 12" key="1">
    <citation type="submission" date="2013-06" db="EMBL/GenBank/DDBJ databases">
        <title>Whole genome shotgun sequence of Bacillus selenatarsenatis SF-1.</title>
        <authorList>
            <person name="Kuroda M."/>
            <person name="Sei K."/>
            <person name="Yamashita M."/>
            <person name="Ike M."/>
        </authorList>
    </citation>
    <scope>NUCLEOTIDE SEQUENCE [LARGE SCALE GENOMIC DNA]</scope>
    <source>
        <strain evidence="11 12">SF-1</strain>
    </source>
</reference>
<dbReference type="GO" id="GO:0009236">
    <property type="term" value="P:cobalamin biosynthetic process"/>
    <property type="evidence" value="ECO:0007669"/>
    <property type="project" value="UniProtKB-UniPathway"/>
</dbReference>
<dbReference type="STRING" id="1321606.SAMD00020551_0332"/>
<keyword evidence="12" id="KW-1185">Reference proteome</keyword>
<evidence type="ECO:0000259" key="10">
    <source>
        <dbReference type="Pfam" id="PF00155"/>
    </source>
</evidence>
<evidence type="ECO:0000313" key="11">
    <source>
        <dbReference type="EMBL" id="GAM12201.1"/>
    </source>
</evidence>
<dbReference type="UniPathway" id="UPA00148"/>
<keyword evidence="7 11" id="KW-0456">Lyase</keyword>
<evidence type="ECO:0000256" key="1">
    <source>
        <dbReference type="ARBA" id="ARBA00001933"/>
    </source>
</evidence>
<dbReference type="InterPro" id="IPR004838">
    <property type="entry name" value="NHTrfase_class1_PyrdxlP-BS"/>
</dbReference>
<evidence type="ECO:0000256" key="5">
    <source>
        <dbReference type="ARBA" id="ARBA00022573"/>
    </source>
</evidence>
<dbReference type="RefSeq" id="WP_041964150.1">
    <property type="nucleotide sequence ID" value="NZ_BASE01000008.1"/>
</dbReference>
<sequence>MKWPSHGSNPHYLFEAMNLPFPSERVDFSANINPLGPPPIVKENWGSLFKVITEYPDPGGTVLKKKMAEQEGLQESQILLGNGGAEIISLLGRMLSGKKVVIVQPAFSEYEEACRVNGCQVEYHQLQPDSWDWIGDGLCEKLAGADAVFLCNPNNPTGVYYPKTMVLQLLEECRKHKCLLIVDEAFYDFLAEYESIAQYINEYPNLIIIRSMTKMFAIPGLRLGYLLADPSVIKSLGSFQPHWSINAIALKAGEWCLDCETYISETITFIEMERQRLFQFYKERNLQVSPSRINFYLLKDPSMEDQLPFLKYLVTRGMIPRHTVNFPGLEGRWLRFAIKGRSDNDKLMGAVDEWLNSRL</sequence>
<name>A0A0A8X238_MESS1</name>
<evidence type="ECO:0000256" key="8">
    <source>
        <dbReference type="ARBA" id="ARBA00029996"/>
    </source>
</evidence>
<evidence type="ECO:0000256" key="4">
    <source>
        <dbReference type="ARBA" id="ARBA00012285"/>
    </source>
</evidence>
<organism evidence="11 12">
    <name type="scientific">Mesobacillus selenatarsenatis (strain DSM 18680 / JCM 14380 / FERM P-15431 / SF-1)</name>
    <dbReference type="NCBI Taxonomy" id="1321606"/>
    <lineage>
        <taxon>Bacteria</taxon>
        <taxon>Bacillati</taxon>
        <taxon>Bacillota</taxon>
        <taxon>Bacilli</taxon>
        <taxon>Bacillales</taxon>
        <taxon>Bacillaceae</taxon>
        <taxon>Mesobacillus</taxon>
    </lineage>
</organism>
<evidence type="ECO:0000256" key="7">
    <source>
        <dbReference type="ARBA" id="ARBA00023239"/>
    </source>
</evidence>
<feature type="domain" description="Aminotransferase class I/classII large" evidence="10">
    <location>
        <begin position="26"/>
        <end position="344"/>
    </location>
</feature>
<dbReference type="NCBIfam" id="TIGR01140">
    <property type="entry name" value="L_thr_O3P_dcar"/>
    <property type="match status" value="1"/>
</dbReference>
<dbReference type="OrthoDB" id="9813612at2"/>
<dbReference type="InterPro" id="IPR004839">
    <property type="entry name" value="Aminotransferase_I/II_large"/>
</dbReference>
<gene>
    <name evidence="11" type="ORF">SAMD00020551_0332</name>
</gene>
<comment type="function">
    <text evidence="2">Decarboxylates L-threonine-O-3-phosphate to yield (R)-1-amino-2-propanol O-2-phosphate, the precursor for the linkage between the nucleotide loop and the corrin ring in cobalamin.</text>
</comment>
<dbReference type="InterPro" id="IPR015424">
    <property type="entry name" value="PyrdxlP-dep_Trfase"/>
</dbReference>
<comment type="caution">
    <text evidence="11">The sequence shown here is derived from an EMBL/GenBank/DDBJ whole genome shotgun (WGS) entry which is preliminary data.</text>
</comment>
<dbReference type="GO" id="GO:0048472">
    <property type="term" value="F:threonine-phosphate decarboxylase activity"/>
    <property type="evidence" value="ECO:0007669"/>
    <property type="project" value="UniProtKB-EC"/>
</dbReference>
<dbReference type="CDD" id="cd00609">
    <property type="entry name" value="AAT_like"/>
    <property type="match status" value="1"/>
</dbReference>
<dbReference type="Gene3D" id="3.40.640.10">
    <property type="entry name" value="Type I PLP-dependent aspartate aminotransferase-like (Major domain)"/>
    <property type="match status" value="1"/>
</dbReference>
<protein>
    <recommendedName>
        <fullName evidence="4">threonine-phosphate decarboxylase</fullName>
        <ecNumber evidence="4">4.1.1.81</ecNumber>
    </recommendedName>
    <alternativeName>
        <fullName evidence="8">L-threonine-O-3-phosphate decarboxylase</fullName>
    </alternativeName>
</protein>
<accession>A0A0A8X238</accession>
<dbReference type="EC" id="4.1.1.81" evidence="4"/>